<comment type="caution">
    <text evidence="7">Lacks conserved residue(s) required for the propagation of feature annotation.</text>
</comment>
<evidence type="ECO:0000256" key="2">
    <source>
        <dbReference type="ARBA" id="ARBA00022723"/>
    </source>
</evidence>
<gene>
    <name evidence="7" type="primary">dut</name>
    <name evidence="9" type="ORF">EOI86_12650</name>
</gene>
<dbReference type="InterPro" id="IPR033704">
    <property type="entry name" value="dUTPase_trimeric"/>
</dbReference>
<keyword evidence="4 7" id="KW-0460">Magnesium</keyword>
<dbReference type="PANTHER" id="PTHR11241:SF0">
    <property type="entry name" value="DEOXYURIDINE 5'-TRIPHOSPHATE NUCLEOTIDOHYDROLASE"/>
    <property type="match status" value="1"/>
</dbReference>
<dbReference type="FunFam" id="2.70.40.10:FF:000002">
    <property type="entry name" value="dUTP diphosphatase"/>
    <property type="match status" value="1"/>
</dbReference>
<dbReference type="Gene3D" id="2.70.40.10">
    <property type="match status" value="1"/>
</dbReference>
<feature type="domain" description="dUTPase-like" evidence="8">
    <location>
        <begin position="31"/>
        <end position="160"/>
    </location>
</feature>
<dbReference type="HAMAP" id="MF_00116">
    <property type="entry name" value="dUTPase_bact"/>
    <property type="match status" value="1"/>
</dbReference>
<proteinExistence type="inferred from homology"/>
<dbReference type="NCBIfam" id="NF001862">
    <property type="entry name" value="PRK00601.1"/>
    <property type="match status" value="1"/>
</dbReference>
<keyword evidence="2 7" id="KW-0479">Metal-binding</keyword>
<organism evidence="9 10">
    <name type="scientific">Hwanghaeella grinnelliae</name>
    <dbReference type="NCBI Taxonomy" id="2500179"/>
    <lineage>
        <taxon>Bacteria</taxon>
        <taxon>Pseudomonadati</taxon>
        <taxon>Pseudomonadota</taxon>
        <taxon>Alphaproteobacteria</taxon>
        <taxon>Rhodospirillales</taxon>
        <taxon>Rhodospirillaceae</taxon>
        <taxon>Hwanghaeella</taxon>
    </lineage>
</organism>
<dbReference type="RefSeq" id="WP_127765552.1">
    <property type="nucleotide sequence ID" value="NZ_SADE01000002.1"/>
</dbReference>
<comment type="cofactor">
    <cofactor evidence="7">
        <name>Mg(2+)</name>
        <dbReference type="ChEBI" id="CHEBI:18420"/>
    </cofactor>
</comment>
<evidence type="ECO:0000259" key="8">
    <source>
        <dbReference type="Pfam" id="PF00692"/>
    </source>
</evidence>
<keyword evidence="10" id="KW-1185">Reference proteome</keyword>
<evidence type="ECO:0000313" key="9">
    <source>
        <dbReference type="EMBL" id="RVU36076.1"/>
    </source>
</evidence>
<evidence type="ECO:0000256" key="7">
    <source>
        <dbReference type="HAMAP-Rule" id="MF_00116"/>
    </source>
</evidence>
<evidence type="ECO:0000256" key="3">
    <source>
        <dbReference type="ARBA" id="ARBA00022801"/>
    </source>
</evidence>
<protein>
    <recommendedName>
        <fullName evidence="7">Deoxyuridine 5'-triphosphate nucleotidohydrolase</fullName>
        <shortName evidence="7">dUTPase</shortName>
        <ecNumber evidence="7">3.6.1.23</ecNumber>
    </recommendedName>
    <alternativeName>
        <fullName evidence="7">dUTP pyrophosphatase</fullName>
    </alternativeName>
</protein>
<dbReference type="Pfam" id="PF00692">
    <property type="entry name" value="dUTPase"/>
    <property type="match status" value="1"/>
</dbReference>
<dbReference type="OrthoDB" id="9809956at2"/>
<feature type="binding site" evidence="7">
    <location>
        <position position="94"/>
    </location>
    <ligand>
        <name>substrate</name>
    </ligand>
</feature>
<comment type="catalytic activity">
    <reaction evidence="6 7">
        <text>dUTP + H2O = dUMP + diphosphate + H(+)</text>
        <dbReference type="Rhea" id="RHEA:10248"/>
        <dbReference type="ChEBI" id="CHEBI:15377"/>
        <dbReference type="ChEBI" id="CHEBI:15378"/>
        <dbReference type="ChEBI" id="CHEBI:33019"/>
        <dbReference type="ChEBI" id="CHEBI:61555"/>
        <dbReference type="ChEBI" id="CHEBI:246422"/>
        <dbReference type="EC" id="3.6.1.23"/>
    </reaction>
</comment>
<keyword evidence="5 7" id="KW-0546">Nucleotide metabolism</keyword>
<dbReference type="GO" id="GO:0004170">
    <property type="term" value="F:dUTP diphosphatase activity"/>
    <property type="evidence" value="ECO:0007669"/>
    <property type="project" value="UniProtKB-UniRule"/>
</dbReference>
<accession>A0A3S2Z707</accession>
<dbReference type="EC" id="3.6.1.23" evidence="7"/>
<sequence length="161" mass="16495">MSAPLSDTAAAQPTTIEVAVKVLPHGEGLALPEYKTALSAGADLLAAVTADTVIPAGGRALVPTGLSIALPMGYEAQVRPRSGLALKNGITCLNTPGTIDADYRGEVGVILANLGAEDFTVERGMRIAQIVIAPVTQLQWQIVDDLNETERGSGGFGSTGV</sequence>
<dbReference type="PANTHER" id="PTHR11241">
    <property type="entry name" value="DEOXYURIDINE 5'-TRIPHOSPHATE NUCLEOTIDOHYDROLASE"/>
    <property type="match status" value="1"/>
</dbReference>
<feature type="binding site" evidence="7">
    <location>
        <begin position="98"/>
        <end position="100"/>
    </location>
    <ligand>
        <name>substrate</name>
    </ligand>
</feature>
<evidence type="ECO:0000256" key="4">
    <source>
        <dbReference type="ARBA" id="ARBA00022842"/>
    </source>
</evidence>
<dbReference type="CDD" id="cd07557">
    <property type="entry name" value="trimeric_dUTPase"/>
    <property type="match status" value="1"/>
</dbReference>
<dbReference type="GO" id="GO:0000287">
    <property type="term" value="F:magnesium ion binding"/>
    <property type="evidence" value="ECO:0007669"/>
    <property type="project" value="UniProtKB-UniRule"/>
</dbReference>
<comment type="pathway">
    <text evidence="7">Pyrimidine metabolism; dUMP biosynthesis; dUMP from dCTP (dUTP route): step 2/2.</text>
</comment>
<comment type="function">
    <text evidence="7">This enzyme is involved in nucleotide metabolism: it produces dUMP, the immediate precursor of thymidine nucleotides and it decreases the intracellular concentration of dUTP so that uracil cannot be incorporated into DNA.</text>
</comment>
<dbReference type="InterPro" id="IPR008181">
    <property type="entry name" value="dUTPase"/>
</dbReference>
<dbReference type="AlphaFoldDB" id="A0A3S2Z707"/>
<evidence type="ECO:0000256" key="1">
    <source>
        <dbReference type="ARBA" id="ARBA00006581"/>
    </source>
</evidence>
<dbReference type="GO" id="GO:0046081">
    <property type="term" value="P:dUTP catabolic process"/>
    <property type="evidence" value="ECO:0007669"/>
    <property type="project" value="InterPro"/>
</dbReference>
<dbReference type="EMBL" id="SADE01000002">
    <property type="protein sequence ID" value="RVU36076.1"/>
    <property type="molecule type" value="Genomic_DNA"/>
</dbReference>
<dbReference type="NCBIfam" id="TIGR00576">
    <property type="entry name" value="dut"/>
    <property type="match status" value="1"/>
</dbReference>
<evidence type="ECO:0000256" key="6">
    <source>
        <dbReference type="ARBA" id="ARBA00047686"/>
    </source>
</evidence>
<comment type="similarity">
    <text evidence="1 7">Belongs to the dUTPase family.</text>
</comment>
<dbReference type="Proteomes" id="UP000287447">
    <property type="component" value="Unassembled WGS sequence"/>
</dbReference>
<dbReference type="GO" id="GO:0006226">
    <property type="term" value="P:dUMP biosynthetic process"/>
    <property type="evidence" value="ECO:0007669"/>
    <property type="project" value="UniProtKB-UniRule"/>
</dbReference>
<dbReference type="UniPathway" id="UPA00610">
    <property type="reaction ID" value="UER00666"/>
</dbReference>
<name>A0A3S2Z707_9PROT</name>
<dbReference type="SUPFAM" id="SSF51283">
    <property type="entry name" value="dUTPase-like"/>
    <property type="match status" value="1"/>
</dbReference>
<dbReference type="InterPro" id="IPR029054">
    <property type="entry name" value="dUTPase-like"/>
</dbReference>
<dbReference type="InterPro" id="IPR036157">
    <property type="entry name" value="dUTPase-like_sf"/>
</dbReference>
<keyword evidence="3 7" id="KW-0378">Hydrolase</keyword>
<evidence type="ECO:0000313" key="10">
    <source>
        <dbReference type="Proteomes" id="UP000287447"/>
    </source>
</evidence>
<evidence type="ECO:0000256" key="5">
    <source>
        <dbReference type="ARBA" id="ARBA00023080"/>
    </source>
</evidence>
<reference evidence="10" key="1">
    <citation type="submission" date="2019-01" db="EMBL/GenBank/DDBJ databases">
        <title>Gri0909 isolated from a small marine red alga.</title>
        <authorList>
            <person name="Kim J."/>
            <person name="Jeong S.E."/>
            <person name="Jeon C.O."/>
        </authorList>
    </citation>
    <scope>NUCLEOTIDE SEQUENCE [LARGE SCALE GENOMIC DNA]</scope>
    <source>
        <strain evidence="10">Gri0909</strain>
    </source>
</reference>
<comment type="caution">
    <text evidence="9">The sequence shown here is derived from an EMBL/GenBank/DDBJ whole genome shotgun (WGS) entry which is preliminary data.</text>
</comment>
<feature type="binding site" evidence="7">
    <location>
        <begin position="81"/>
        <end position="83"/>
    </location>
    <ligand>
        <name>substrate</name>
    </ligand>
</feature>